<organism evidence="8 9">
    <name type="scientific">Paenibacillus enshidis</name>
    <dbReference type="NCBI Taxonomy" id="1458439"/>
    <lineage>
        <taxon>Bacteria</taxon>
        <taxon>Bacillati</taxon>
        <taxon>Bacillota</taxon>
        <taxon>Bacilli</taxon>
        <taxon>Bacillales</taxon>
        <taxon>Paenibacillaceae</taxon>
        <taxon>Paenibacillus</taxon>
    </lineage>
</organism>
<reference evidence="8 9" key="1">
    <citation type="submission" date="2024-09" db="EMBL/GenBank/DDBJ databases">
        <title>Paenibacillus zeirhizospherea sp. nov., isolated from surface of the maize (Zea mays) roots in a horticulture field, Hungary.</title>
        <authorList>
            <person name="Marton D."/>
            <person name="Farkas M."/>
            <person name="Bedics A."/>
            <person name="Toth E."/>
            <person name="Tancsics A."/>
            <person name="Boka K."/>
            <person name="Maroti G."/>
            <person name="Kriszt B."/>
            <person name="Cserhati M."/>
        </authorList>
    </citation>
    <scope>NUCLEOTIDE SEQUENCE [LARGE SCALE GENOMIC DNA]</scope>
    <source>
        <strain evidence="8 9">KCTC 33519</strain>
    </source>
</reference>
<keyword evidence="3" id="KW-0805">Transcription regulation</keyword>
<dbReference type="PANTHER" id="PTHR43280:SF28">
    <property type="entry name" value="HTH-TYPE TRANSCRIPTIONAL ACTIVATOR RHAS"/>
    <property type="match status" value="1"/>
</dbReference>
<dbReference type="PANTHER" id="PTHR43280">
    <property type="entry name" value="ARAC-FAMILY TRANSCRIPTIONAL REGULATOR"/>
    <property type="match status" value="1"/>
</dbReference>
<proteinExistence type="predicted"/>
<comment type="cofactor">
    <cofactor evidence="1">
        <name>Zn(2+)</name>
        <dbReference type="ChEBI" id="CHEBI:29105"/>
    </cofactor>
</comment>
<keyword evidence="6" id="KW-0804">Transcription</keyword>
<gene>
    <name evidence="8" type="ORF">ACE41H_03065</name>
</gene>
<evidence type="ECO:0000313" key="9">
    <source>
        <dbReference type="Proteomes" id="UP001580346"/>
    </source>
</evidence>
<dbReference type="SUPFAM" id="SSF57884">
    <property type="entry name" value="Ada DNA repair protein, N-terminal domain (N-Ada 10)"/>
    <property type="match status" value="1"/>
</dbReference>
<dbReference type="Pfam" id="PF12833">
    <property type="entry name" value="HTH_18"/>
    <property type="match status" value="1"/>
</dbReference>
<dbReference type="SUPFAM" id="SSF46689">
    <property type="entry name" value="Homeodomain-like"/>
    <property type="match status" value="2"/>
</dbReference>
<evidence type="ECO:0000256" key="3">
    <source>
        <dbReference type="ARBA" id="ARBA00023015"/>
    </source>
</evidence>
<feature type="domain" description="HTH araC/xylS-type" evidence="7">
    <location>
        <begin position="89"/>
        <end position="187"/>
    </location>
</feature>
<accession>A0ABV5AP19</accession>
<keyword evidence="2" id="KW-0808">Transferase</keyword>
<protein>
    <submittedName>
        <fullName evidence="8">Bifunctional transcriptional activator/DNA repair enzyme AdaA</fullName>
    </submittedName>
</protein>
<dbReference type="InterPro" id="IPR020449">
    <property type="entry name" value="Tscrpt_reg_AraC-type_HTH"/>
</dbReference>
<dbReference type="EMBL" id="JBHHMI010000002">
    <property type="protein sequence ID" value="MFB5265767.1"/>
    <property type="molecule type" value="Genomic_DNA"/>
</dbReference>
<dbReference type="InterPro" id="IPR004026">
    <property type="entry name" value="Ada_DNA_repair_Zn-bd"/>
</dbReference>
<keyword evidence="2" id="KW-0489">Methyltransferase</keyword>
<comment type="caution">
    <text evidence="8">The sequence shown here is derived from an EMBL/GenBank/DDBJ whole genome shotgun (WGS) entry which is preliminary data.</text>
</comment>
<dbReference type="Gene3D" id="1.10.10.60">
    <property type="entry name" value="Homeodomain-like"/>
    <property type="match status" value="2"/>
</dbReference>
<dbReference type="Pfam" id="PF02805">
    <property type="entry name" value="Ada_Zn_binding"/>
    <property type="match status" value="1"/>
</dbReference>
<evidence type="ECO:0000256" key="1">
    <source>
        <dbReference type="ARBA" id="ARBA00001947"/>
    </source>
</evidence>
<dbReference type="Gene3D" id="3.40.10.10">
    <property type="entry name" value="DNA Methylphosphotriester Repair Domain"/>
    <property type="match status" value="1"/>
</dbReference>
<sequence length="197" mass="22746">MIHSIEEDLLLTDERWQAIIQNNAHYDHQFIYGVKTTGIFCRPSCRSRAPRKEHVRIFTDASQALSVGFRPCKRCKPTGERLPDQEWVDQMTQYIDQNYHETITLDTLAGICHGSPYHLQRTFKRITGITPVEYIQRKRISEAISILLHTDKSVTEIAGIVGFSNTPYFITLFKRMIGQTPNDYRRANEIKQSGGMV</sequence>
<evidence type="ECO:0000256" key="2">
    <source>
        <dbReference type="ARBA" id="ARBA00022603"/>
    </source>
</evidence>
<dbReference type="PROSITE" id="PS01124">
    <property type="entry name" value="HTH_ARAC_FAMILY_2"/>
    <property type="match status" value="1"/>
</dbReference>
<dbReference type="PIRSF" id="PIRSF000408">
    <property type="entry name" value="Alkyltransferas_AdaA"/>
    <property type="match status" value="1"/>
</dbReference>
<dbReference type="PRINTS" id="PR00032">
    <property type="entry name" value="HTHARAC"/>
</dbReference>
<dbReference type="InterPro" id="IPR009057">
    <property type="entry name" value="Homeodomain-like_sf"/>
</dbReference>
<evidence type="ECO:0000256" key="5">
    <source>
        <dbReference type="ARBA" id="ARBA00023159"/>
    </source>
</evidence>
<dbReference type="RefSeq" id="WP_375353308.1">
    <property type="nucleotide sequence ID" value="NZ_JBHHMI010000002.1"/>
</dbReference>
<evidence type="ECO:0000313" key="8">
    <source>
        <dbReference type="EMBL" id="MFB5265767.1"/>
    </source>
</evidence>
<name>A0ABV5AP19_9BACL</name>
<keyword evidence="9" id="KW-1185">Reference proteome</keyword>
<evidence type="ECO:0000259" key="7">
    <source>
        <dbReference type="PROSITE" id="PS01124"/>
    </source>
</evidence>
<dbReference type="Proteomes" id="UP001580346">
    <property type="component" value="Unassembled WGS sequence"/>
</dbReference>
<evidence type="ECO:0000256" key="6">
    <source>
        <dbReference type="ARBA" id="ARBA00023163"/>
    </source>
</evidence>
<evidence type="ECO:0000256" key="4">
    <source>
        <dbReference type="ARBA" id="ARBA00023125"/>
    </source>
</evidence>
<keyword evidence="5" id="KW-0010">Activator</keyword>
<dbReference type="InterPro" id="IPR016220">
    <property type="entry name" value="Me-P-triester_DNA_alkyl-Trfase"/>
</dbReference>
<keyword evidence="4" id="KW-0238">DNA-binding</keyword>
<dbReference type="InterPro" id="IPR035451">
    <property type="entry name" value="Ada-like_dom_sf"/>
</dbReference>
<dbReference type="InterPro" id="IPR018060">
    <property type="entry name" value="HTH_AraC"/>
</dbReference>
<dbReference type="SMART" id="SM00342">
    <property type="entry name" value="HTH_ARAC"/>
    <property type="match status" value="1"/>
</dbReference>